<organism evidence="2 3">
    <name type="scientific">Apatococcus lobatus</name>
    <dbReference type="NCBI Taxonomy" id="904363"/>
    <lineage>
        <taxon>Eukaryota</taxon>
        <taxon>Viridiplantae</taxon>
        <taxon>Chlorophyta</taxon>
        <taxon>core chlorophytes</taxon>
        <taxon>Trebouxiophyceae</taxon>
        <taxon>Chlorellales</taxon>
        <taxon>Chlorellaceae</taxon>
        <taxon>Apatococcus</taxon>
    </lineage>
</organism>
<evidence type="ECO:0000313" key="2">
    <source>
        <dbReference type="EMBL" id="KAK9840255.1"/>
    </source>
</evidence>
<dbReference type="AlphaFoldDB" id="A0AAW1S1M9"/>
<feature type="region of interest" description="Disordered" evidence="1">
    <location>
        <begin position="24"/>
        <end position="73"/>
    </location>
</feature>
<gene>
    <name evidence="2" type="ORF">WJX74_006293</name>
</gene>
<proteinExistence type="predicted"/>
<feature type="compositionally biased region" description="Polar residues" evidence="1">
    <location>
        <begin position="24"/>
        <end position="48"/>
    </location>
</feature>
<dbReference type="EMBL" id="JALJOS010000004">
    <property type="protein sequence ID" value="KAK9840255.1"/>
    <property type="molecule type" value="Genomic_DNA"/>
</dbReference>
<sequence>MSAPSREEGLLQRLSRQFCCQPSLCQASNGSAPSLRRTTSAPLQTRPGSKQRPAHRRSTEIAATSLNDPTSIGHEQQITEFSRACWQDQRERSCERQHGPSQRKSMPDAVWTARILQESLQHAASLVRDGFLSFRVSAVDDILGTCVFSDWGEGEDLEPSAAKSACPR</sequence>
<evidence type="ECO:0000313" key="3">
    <source>
        <dbReference type="Proteomes" id="UP001438707"/>
    </source>
</evidence>
<dbReference type="Proteomes" id="UP001438707">
    <property type="component" value="Unassembled WGS sequence"/>
</dbReference>
<evidence type="ECO:0000256" key="1">
    <source>
        <dbReference type="SAM" id="MobiDB-lite"/>
    </source>
</evidence>
<protein>
    <submittedName>
        <fullName evidence="2">Uncharacterized protein</fullName>
    </submittedName>
</protein>
<keyword evidence="3" id="KW-1185">Reference proteome</keyword>
<reference evidence="2 3" key="1">
    <citation type="journal article" date="2024" name="Nat. Commun.">
        <title>Phylogenomics reveals the evolutionary origins of lichenization in chlorophyte algae.</title>
        <authorList>
            <person name="Puginier C."/>
            <person name="Libourel C."/>
            <person name="Otte J."/>
            <person name="Skaloud P."/>
            <person name="Haon M."/>
            <person name="Grisel S."/>
            <person name="Petersen M."/>
            <person name="Berrin J.G."/>
            <person name="Delaux P.M."/>
            <person name="Dal Grande F."/>
            <person name="Keller J."/>
        </authorList>
    </citation>
    <scope>NUCLEOTIDE SEQUENCE [LARGE SCALE GENOMIC DNA]</scope>
    <source>
        <strain evidence="2 3">SAG 2145</strain>
    </source>
</reference>
<accession>A0AAW1S1M9</accession>
<comment type="caution">
    <text evidence="2">The sequence shown here is derived from an EMBL/GenBank/DDBJ whole genome shotgun (WGS) entry which is preliminary data.</text>
</comment>
<feature type="compositionally biased region" description="Polar residues" evidence="1">
    <location>
        <begin position="61"/>
        <end position="73"/>
    </location>
</feature>
<name>A0AAW1S1M9_9CHLO</name>